<reference evidence="2 3" key="1">
    <citation type="journal article" date="2017" name="Genome Announc.">
        <title>Draft Genome Sequences of Salinivibrio proteolyticus, Salinivibrio sharmensis, Salinivibrio siamensis, Salinivibrio costicola subsp. alcaliphilus, Salinivibrio costicola subsp. vallismortis, and 29 New Isolates Belonging to the Genus Salinivibrio.</title>
        <authorList>
            <person name="Lopez-Hermoso C."/>
            <person name="de la Haba R.R."/>
            <person name="Sanchez-Porro C."/>
            <person name="Bayliss S.C."/>
            <person name="Feil E.J."/>
            <person name="Ventosa A."/>
        </authorList>
    </citation>
    <scope>NUCLEOTIDE SEQUENCE [LARGE SCALE GENOMIC DNA]</scope>
    <source>
        <strain evidence="2 3">JCM 14472</strain>
    </source>
</reference>
<accession>A0ABX3K4R4</accession>
<comment type="caution">
    <text evidence="2">The sequence shown here is derived from an EMBL/GenBank/DDBJ whole genome shotgun (WGS) entry which is preliminary data.</text>
</comment>
<feature type="compositionally biased region" description="Polar residues" evidence="1">
    <location>
        <begin position="1"/>
        <end position="12"/>
    </location>
</feature>
<sequence>MHSTESINTSHQVLREGKARKLSPKSTNHVFYQIGREQVDGELYVRLIGNEGGGMHSKEWVSLNNVLDIITTQEKPFKSSCLKGVFQSGSANNAVFLAACIRGMGLTIQSDKSVFLHVLAPDFDIQRDELLSLGEQSTDSE</sequence>
<gene>
    <name evidence="2" type="ORF">BZG73_15835</name>
</gene>
<proteinExistence type="predicted"/>
<organism evidence="2 3">
    <name type="scientific">Salinivibrio siamensis</name>
    <dbReference type="NCBI Taxonomy" id="414286"/>
    <lineage>
        <taxon>Bacteria</taxon>
        <taxon>Pseudomonadati</taxon>
        <taxon>Pseudomonadota</taxon>
        <taxon>Gammaproteobacteria</taxon>
        <taxon>Vibrionales</taxon>
        <taxon>Vibrionaceae</taxon>
        <taxon>Salinivibrio</taxon>
    </lineage>
</organism>
<evidence type="ECO:0000313" key="3">
    <source>
        <dbReference type="Proteomes" id="UP000189410"/>
    </source>
</evidence>
<dbReference type="EMBL" id="MUFB01000051">
    <property type="protein sequence ID" value="OOE78673.1"/>
    <property type="molecule type" value="Genomic_DNA"/>
</dbReference>
<name>A0ABX3K4R4_9GAMM</name>
<evidence type="ECO:0000313" key="2">
    <source>
        <dbReference type="EMBL" id="OOE78673.1"/>
    </source>
</evidence>
<dbReference type="Proteomes" id="UP000189410">
    <property type="component" value="Unassembled WGS sequence"/>
</dbReference>
<feature type="region of interest" description="Disordered" evidence="1">
    <location>
        <begin position="1"/>
        <end position="21"/>
    </location>
</feature>
<protein>
    <submittedName>
        <fullName evidence="2">Uncharacterized protein</fullName>
    </submittedName>
</protein>
<evidence type="ECO:0000256" key="1">
    <source>
        <dbReference type="SAM" id="MobiDB-lite"/>
    </source>
</evidence>
<keyword evidence="3" id="KW-1185">Reference proteome</keyword>